<dbReference type="PANTHER" id="PTHR43046">
    <property type="entry name" value="GDP-MANNOSE MANNOSYL HYDROLASE"/>
    <property type="match status" value="1"/>
</dbReference>
<keyword evidence="2 4" id="KW-0378">Hydrolase</keyword>
<evidence type="ECO:0000313" key="5">
    <source>
        <dbReference type="Proteomes" id="UP000323732"/>
    </source>
</evidence>
<evidence type="ECO:0000256" key="2">
    <source>
        <dbReference type="ARBA" id="ARBA00022801"/>
    </source>
</evidence>
<dbReference type="Proteomes" id="UP000323732">
    <property type="component" value="Unassembled WGS sequence"/>
</dbReference>
<dbReference type="PROSITE" id="PS00893">
    <property type="entry name" value="NUDIX_BOX"/>
    <property type="match status" value="1"/>
</dbReference>
<organism evidence="4 5">
    <name type="scientific">Bacillus infantis</name>
    <dbReference type="NCBI Taxonomy" id="324767"/>
    <lineage>
        <taxon>Bacteria</taxon>
        <taxon>Bacillati</taxon>
        <taxon>Bacillota</taxon>
        <taxon>Bacilli</taxon>
        <taxon>Bacillales</taxon>
        <taxon>Bacillaceae</taxon>
        <taxon>Bacillus</taxon>
    </lineage>
</organism>
<dbReference type="RefSeq" id="WP_009791925.1">
    <property type="nucleotide sequence ID" value="NZ_CP160000.1"/>
</dbReference>
<dbReference type="PANTHER" id="PTHR43046:SF14">
    <property type="entry name" value="MUTT_NUDIX FAMILY PROTEIN"/>
    <property type="match status" value="1"/>
</dbReference>
<feature type="domain" description="Nudix hydrolase" evidence="3">
    <location>
        <begin position="4"/>
        <end position="143"/>
    </location>
</feature>
<dbReference type="GeneID" id="97348168"/>
<name>A0A5D4SGQ1_9BACI</name>
<comment type="cofactor">
    <cofactor evidence="1">
        <name>Mg(2+)</name>
        <dbReference type="ChEBI" id="CHEBI:18420"/>
    </cofactor>
</comment>
<dbReference type="Pfam" id="PF00293">
    <property type="entry name" value="NUDIX"/>
    <property type="match status" value="1"/>
</dbReference>
<gene>
    <name evidence="4" type="ORF">FZD47_17350</name>
</gene>
<proteinExistence type="predicted"/>
<dbReference type="Gene3D" id="3.90.79.10">
    <property type="entry name" value="Nucleoside Triphosphate Pyrophosphohydrolase"/>
    <property type="match status" value="1"/>
</dbReference>
<dbReference type="EMBL" id="VTES01000005">
    <property type="protein sequence ID" value="TYS61861.1"/>
    <property type="molecule type" value="Genomic_DNA"/>
</dbReference>
<reference evidence="4 5" key="1">
    <citation type="submission" date="2019-08" db="EMBL/GenBank/DDBJ databases">
        <title>Bacillus genomes from the desert of Cuatro Cienegas, Coahuila.</title>
        <authorList>
            <person name="Olmedo-Alvarez G."/>
        </authorList>
    </citation>
    <scope>NUCLEOTIDE SEQUENCE [LARGE SCALE GENOMIC DNA]</scope>
    <source>
        <strain evidence="4 5">CH37_1T</strain>
    </source>
</reference>
<dbReference type="InterPro" id="IPR015797">
    <property type="entry name" value="NUDIX_hydrolase-like_dom_sf"/>
</dbReference>
<evidence type="ECO:0000259" key="3">
    <source>
        <dbReference type="PROSITE" id="PS51462"/>
    </source>
</evidence>
<dbReference type="PROSITE" id="PS51462">
    <property type="entry name" value="NUDIX"/>
    <property type="match status" value="1"/>
</dbReference>
<dbReference type="InterPro" id="IPR000086">
    <property type="entry name" value="NUDIX_hydrolase_dom"/>
</dbReference>
<dbReference type="CDD" id="cd04688">
    <property type="entry name" value="NUDIX_Hydrolase"/>
    <property type="match status" value="1"/>
</dbReference>
<evidence type="ECO:0000313" key="4">
    <source>
        <dbReference type="EMBL" id="TYS61861.1"/>
    </source>
</evidence>
<sequence length="143" mass="16620">MIRNNIRAIAICVFRKNDSILVAEGFDKVKQDYFYRPIGGGIEFGEKSTEALEREVFEEIGANVRNLIHLGTLENIFTYNGIPRHEFVFVYDGEFVDLSFYQKPSFMGLEDNGEEFKLMWKSINEFRDKGLRLVPEELLALIQ</sequence>
<dbReference type="GO" id="GO:0016787">
    <property type="term" value="F:hydrolase activity"/>
    <property type="evidence" value="ECO:0007669"/>
    <property type="project" value="UniProtKB-KW"/>
</dbReference>
<protein>
    <submittedName>
        <fullName evidence="4">NUDIX hydrolase</fullName>
    </submittedName>
</protein>
<dbReference type="AlphaFoldDB" id="A0A5D4SGQ1"/>
<accession>A0A5D4SGQ1</accession>
<comment type="caution">
    <text evidence="4">The sequence shown here is derived from an EMBL/GenBank/DDBJ whole genome shotgun (WGS) entry which is preliminary data.</text>
</comment>
<evidence type="ECO:0000256" key="1">
    <source>
        <dbReference type="ARBA" id="ARBA00001946"/>
    </source>
</evidence>
<dbReference type="InterPro" id="IPR020084">
    <property type="entry name" value="NUDIX_hydrolase_CS"/>
</dbReference>
<dbReference type="SUPFAM" id="SSF55811">
    <property type="entry name" value="Nudix"/>
    <property type="match status" value="1"/>
</dbReference>